<feature type="transmembrane region" description="Helical" evidence="5">
    <location>
        <begin position="200"/>
        <end position="220"/>
    </location>
</feature>
<protein>
    <submittedName>
        <fullName evidence="6">RTA1 like protein</fullName>
    </submittedName>
</protein>
<dbReference type="OrthoDB" id="3358017at2759"/>
<feature type="transmembrane region" description="Helical" evidence="5">
    <location>
        <begin position="12"/>
        <end position="32"/>
    </location>
</feature>
<proteinExistence type="predicted"/>
<reference evidence="6 7" key="1">
    <citation type="journal article" date="2016" name="Nat. Commun.">
        <title>Ectomycorrhizal ecology is imprinted in the genome of the dominant symbiotic fungus Cenococcum geophilum.</title>
        <authorList>
            <consortium name="DOE Joint Genome Institute"/>
            <person name="Peter M."/>
            <person name="Kohler A."/>
            <person name="Ohm R.A."/>
            <person name="Kuo A."/>
            <person name="Krutzmann J."/>
            <person name="Morin E."/>
            <person name="Arend M."/>
            <person name="Barry K.W."/>
            <person name="Binder M."/>
            <person name="Choi C."/>
            <person name="Clum A."/>
            <person name="Copeland A."/>
            <person name="Grisel N."/>
            <person name="Haridas S."/>
            <person name="Kipfer T."/>
            <person name="LaButti K."/>
            <person name="Lindquist E."/>
            <person name="Lipzen A."/>
            <person name="Maire R."/>
            <person name="Meier B."/>
            <person name="Mihaltcheva S."/>
            <person name="Molinier V."/>
            <person name="Murat C."/>
            <person name="Poggeler S."/>
            <person name="Quandt C.A."/>
            <person name="Sperisen C."/>
            <person name="Tritt A."/>
            <person name="Tisserant E."/>
            <person name="Crous P.W."/>
            <person name="Henrissat B."/>
            <person name="Nehls U."/>
            <person name="Egli S."/>
            <person name="Spatafora J.W."/>
            <person name="Grigoriev I.V."/>
            <person name="Martin F.M."/>
        </authorList>
    </citation>
    <scope>NUCLEOTIDE SEQUENCE [LARGE SCALE GENOMIC DNA]</scope>
    <source>
        <strain evidence="6 7">CBS 207.34</strain>
    </source>
</reference>
<dbReference type="EMBL" id="KV748515">
    <property type="protein sequence ID" value="OCL14872.1"/>
    <property type="molecule type" value="Genomic_DNA"/>
</dbReference>
<dbReference type="GO" id="GO:0016020">
    <property type="term" value="C:membrane"/>
    <property type="evidence" value="ECO:0007669"/>
    <property type="project" value="UniProtKB-SubCell"/>
</dbReference>
<keyword evidence="3 5" id="KW-1133">Transmembrane helix</keyword>
<name>A0A8E2FCW8_9PEZI</name>
<dbReference type="InterPro" id="IPR007568">
    <property type="entry name" value="RTA1"/>
</dbReference>
<organism evidence="6 7">
    <name type="scientific">Glonium stellatum</name>
    <dbReference type="NCBI Taxonomy" id="574774"/>
    <lineage>
        <taxon>Eukaryota</taxon>
        <taxon>Fungi</taxon>
        <taxon>Dikarya</taxon>
        <taxon>Ascomycota</taxon>
        <taxon>Pezizomycotina</taxon>
        <taxon>Dothideomycetes</taxon>
        <taxon>Pleosporomycetidae</taxon>
        <taxon>Gloniales</taxon>
        <taxon>Gloniaceae</taxon>
        <taxon>Glonium</taxon>
    </lineage>
</organism>
<comment type="subcellular location">
    <subcellularLocation>
        <location evidence="1">Membrane</location>
        <topology evidence="1">Multi-pass membrane protein</topology>
    </subcellularLocation>
</comment>
<feature type="transmembrane region" description="Helical" evidence="5">
    <location>
        <begin position="73"/>
        <end position="99"/>
    </location>
</feature>
<sequence length="282" mass="31192">MANEKTNSIWLYSPSTALAIVVAILYLIPTCITFWQTVIRYRSYFFICVVLGSALEVGGYISRAVSTRELDQIPPYAISSTLIILAPIFVAAGNYLLIGRLIRAVLDRNQHRILGVKAECITRIFVGCDIVSFLIQASGSGIASSGNWEGNNAKIGTNVLIVGLSTQVLTFVFFLVIVWAFGKNTKHYTKPDALKGWRKVLHGICISSALILIRCVYRVIEFACGIHGYPFTHEWIFYVFESLPMLPAISIFCFYHPAKYLGRTGGLGKLPNSDVGVELGRV</sequence>
<feature type="transmembrane region" description="Helical" evidence="5">
    <location>
        <begin position="159"/>
        <end position="180"/>
    </location>
</feature>
<evidence type="ECO:0000256" key="1">
    <source>
        <dbReference type="ARBA" id="ARBA00004141"/>
    </source>
</evidence>
<dbReference type="PANTHER" id="PTHR31465:SF32">
    <property type="entry name" value="DOMAIN PROTEIN, PUTATIVE-RELATED"/>
    <property type="match status" value="1"/>
</dbReference>
<dbReference type="PANTHER" id="PTHR31465">
    <property type="entry name" value="PROTEIN RTA1-RELATED"/>
    <property type="match status" value="1"/>
</dbReference>
<feature type="transmembrane region" description="Helical" evidence="5">
    <location>
        <begin position="44"/>
        <end position="61"/>
    </location>
</feature>
<evidence type="ECO:0000256" key="5">
    <source>
        <dbReference type="SAM" id="Phobius"/>
    </source>
</evidence>
<dbReference type="Proteomes" id="UP000250140">
    <property type="component" value="Unassembled WGS sequence"/>
</dbReference>
<accession>A0A8E2FCW8</accession>
<dbReference type="AlphaFoldDB" id="A0A8E2FCW8"/>
<evidence type="ECO:0000313" key="6">
    <source>
        <dbReference type="EMBL" id="OCL14872.1"/>
    </source>
</evidence>
<feature type="transmembrane region" description="Helical" evidence="5">
    <location>
        <begin position="235"/>
        <end position="255"/>
    </location>
</feature>
<dbReference type="Pfam" id="PF04479">
    <property type="entry name" value="RTA1"/>
    <property type="match status" value="1"/>
</dbReference>
<gene>
    <name evidence="6" type="ORF">AOQ84DRAFT_330328</name>
</gene>
<feature type="transmembrane region" description="Helical" evidence="5">
    <location>
        <begin position="120"/>
        <end position="139"/>
    </location>
</feature>
<evidence type="ECO:0000313" key="7">
    <source>
        <dbReference type="Proteomes" id="UP000250140"/>
    </source>
</evidence>
<evidence type="ECO:0000256" key="2">
    <source>
        <dbReference type="ARBA" id="ARBA00022692"/>
    </source>
</evidence>
<evidence type="ECO:0000256" key="4">
    <source>
        <dbReference type="ARBA" id="ARBA00023136"/>
    </source>
</evidence>
<evidence type="ECO:0000256" key="3">
    <source>
        <dbReference type="ARBA" id="ARBA00022989"/>
    </source>
</evidence>
<keyword evidence="4 5" id="KW-0472">Membrane</keyword>
<keyword evidence="7" id="KW-1185">Reference proteome</keyword>
<keyword evidence="2 5" id="KW-0812">Transmembrane</keyword>